<keyword evidence="1" id="KW-0472">Membrane</keyword>
<dbReference type="Proteomes" id="UP000288953">
    <property type="component" value="Chromosome"/>
</dbReference>
<keyword evidence="1" id="KW-1003">Cell membrane</keyword>
<dbReference type="Gene3D" id="3.90.550.10">
    <property type="entry name" value="Spore Coat Polysaccharide Biosynthesis Protein SpsA, Chain A"/>
    <property type="match status" value="1"/>
</dbReference>
<keyword evidence="1" id="KW-0997">Cell inner membrane</keyword>
<dbReference type="EC" id="2.4.-.-" evidence="3"/>
<protein>
    <submittedName>
        <fullName evidence="3">Glycosyltransferase EpsE</fullName>
        <ecNumber evidence="3">2.4.-.-</ecNumber>
    </submittedName>
</protein>
<keyword evidence="4" id="KW-1185">Reference proteome</keyword>
<dbReference type="PANTHER" id="PTHR22916:SF3">
    <property type="entry name" value="UDP-GLCNAC:BETAGAL BETA-1,3-N-ACETYLGLUCOSAMINYLTRANSFERASE-LIKE PROTEIN 1"/>
    <property type="match status" value="1"/>
</dbReference>
<dbReference type="InterPro" id="IPR029044">
    <property type="entry name" value="Nucleotide-diphossugar_trans"/>
</dbReference>
<accession>A0ABX5R9D6</accession>
<dbReference type="SUPFAM" id="SSF53448">
    <property type="entry name" value="Nucleotide-diphospho-sugar transferases"/>
    <property type="match status" value="1"/>
</dbReference>
<reference evidence="3 4" key="1">
    <citation type="journal article" date="2018" name="Genome Biol. Evol.">
        <title>Partnering With a Pest: Genomes of Hemlock Woolly Adelgid Symbionts Reveal Atypical Nutritional Provisioning Patterns in Dual-Obligate Bacteria.</title>
        <authorList>
            <person name="Weglarz K.M."/>
            <person name="Havill N.P."/>
            <person name="Burke G.R."/>
            <person name="von Dohlen C.D."/>
        </authorList>
    </citation>
    <scope>NUCLEOTIDE SEQUENCE [LARGE SCALE GENOMIC DNA]</scope>
    <source>
        <strain evidence="3 4">HWA_ENA</strain>
    </source>
</reference>
<name>A0ABX5R9D6_9PSED</name>
<evidence type="ECO:0000313" key="3">
    <source>
        <dbReference type="EMBL" id="QAX82159.1"/>
    </source>
</evidence>
<dbReference type="InterPro" id="IPR001173">
    <property type="entry name" value="Glyco_trans_2-like"/>
</dbReference>
<evidence type="ECO:0000313" key="4">
    <source>
        <dbReference type="Proteomes" id="UP000288953"/>
    </source>
</evidence>
<gene>
    <name evidence="3" type="primary">epsE</name>
    <name evidence="3" type="ORF">C3B55_00849</name>
</gene>
<evidence type="ECO:0000259" key="2">
    <source>
        <dbReference type="Pfam" id="PF00535"/>
    </source>
</evidence>
<dbReference type="RefSeq" id="WP_129211586.1">
    <property type="nucleotide sequence ID" value="NZ_CP026512.1"/>
</dbReference>
<evidence type="ECO:0000256" key="1">
    <source>
        <dbReference type="ARBA" id="ARBA00022519"/>
    </source>
</evidence>
<feature type="domain" description="Glycosyltransferase 2-like" evidence="2">
    <location>
        <begin position="19"/>
        <end position="189"/>
    </location>
</feature>
<dbReference type="Pfam" id="PF00535">
    <property type="entry name" value="Glycos_transf_2"/>
    <property type="match status" value="1"/>
</dbReference>
<sequence>MSVEKSNILRNTDSIPLVSVVVPSYNYAKYISKAINSVINQSFSNFELLISDDCSLDNSWEVICNFNDPRIRTFQQEKNLGPVGNLIFLIQQARGKYIALLNSDDTWYPLKLSKQVMILTAQPKLGACFTWAKLVNETGKGISGPEVIWNDVFRQPNRTQAEWLKYFFLKGNSICHPSMLVRKEVFDKLGYYNPGLRQLPDFDMWIRLVKQFPIYIIQENLVTHMRSGNNISAVSLENSARNLTELVEIFSLFFESLADEVFTDGFSEYFKLKGVPVTQARLEAEKFFLLLESAFVQASGKAAALSWFIKRCTNPEFERVLRDEYMFSIFDFYQITGQAGFGHFFMAANQAPIPISTSVDEININTLKQGRIIYFLKCIVRHLRQER</sequence>
<dbReference type="GO" id="GO:0016757">
    <property type="term" value="F:glycosyltransferase activity"/>
    <property type="evidence" value="ECO:0007669"/>
    <property type="project" value="UniProtKB-KW"/>
</dbReference>
<keyword evidence="3" id="KW-0328">Glycosyltransferase</keyword>
<keyword evidence="3" id="KW-0808">Transferase</keyword>
<dbReference type="PANTHER" id="PTHR22916">
    <property type="entry name" value="GLYCOSYLTRANSFERASE"/>
    <property type="match status" value="1"/>
</dbReference>
<dbReference type="EMBL" id="CP026512">
    <property type="protein sequence ID" value="QAX82159.1"/>
    <property type="molecule type" value="Genomic_DNA"/>
</dbReference>
<organism evidence="3 4">
    <name type="scientific">Candidatus Pseudomonas adelgestsugas</name>
    <dbReference type="NCBI Taxonomy" id="1302376"/>
    <lineage>
        <taxon>Bacteria</taxon>
        <taxon>Pseudomonadati</taxon>
        <taxon>Pseudomonadota</taxon>
        <taxon>Gammaproteobacteria</taxon>
        <taxon>Pseudomonadales</taxon>
        <taxon>Pseudomonadaceae</taxon>
        <taxon>Pseudomonas</taxon>
    </lineage>
</organism>
<proteinExistence type="predicted"/>